<organism evidence="1 2">
    <name type="scientific">Phytophthora lilii</name>
    <dbReference type="NCBI Taxonomy" id="2077276"/>
    <lineage>
        <taxon>Eukaryota</taxon>
        <taxon>Sar</taxon>
        <taxon>Stramenopiles</taxon>
        <taxon>Oomycota</taxon>
        <taxon>Peronosporomycetes</taxon>
        <taxon>Peronosporales</taxon>
        <taxon>Peronosporaceae</taxon>
        <taxon>Phytophthora</taxon>
    </lineage>
</organism>
<reference evidence="1" key="1">
    <citation type="submission" date="2023-04" db="EMBL/GenBank/DDBJ databases">
        <title>Phytophthora lilii NBRC 32176.</title>
        <authorList>
            <person name="Ichikawa N."/>
            <person name="Sato H."/>
            <person name="Tonouchi N."/>
        </authorList>
    </citation>
    <scope>NUCLEOTIDE SEQUENCE</scope>
    <source>
        <strain evidence="1">NBRC 32176</strain>
    </source>
</reference>
<accession>A0A9W6TG31</accession>
<comment type="caution">
    <text evidence="1">The sequence shown here is derived from an EMBL/GenBank/DDBJ whole genome shotgun (WGS) entry which is preliminary data.</text>
</comment>
<dbReference type="OrthoDB" id="424746at2759"/>
<keyword evidence="2" id="KW-1185">Reference proteome</keyword>
<evidence type="ECO:0000313" key="2">
    <source>
        <dbReference type="Proteomes" id="UP001165083"/>
    </source>
</evidence>
<gene>
    <name evidence="1" type="ORF">Plil01_000262000</name>
</gene>
<proteinExistence type="predicted"/>
<dbReference type="AlphaFoldDB" id="A0A9W6TG31"/>
<sequence>MFHVVKEELRKLAEGDRKRSRSKRKKLVSFGAHSREINPTAPSKSDSQLGQDHLNLLLKVGCVSNAEETVGADPYWSVEVQAQVDCIKTEDAFDAFITPYFSGALASDDVVFVNSELYKWLPQSTCSNSNAALKPDGFVTHRGM</sequence>
<evidence type="ECO:0000313" key="1">
    <source>
        <dbReference type="EMBL" id="GMF11955.1"/>
    </source>
</evidence>
<name>A0A9W6TG31_9STRA</name>
<dbReference type="Proteomes" id="UP001165083">
    <property type="component" value="Unassembled WGS sequence"/>
</dbReference>
<dbReference type="EMBL" id="BSXW01000094">
    <property type="protein sequence ID" value="GMF11955.1"/>
    <property type="molecule type" value="Genomic_DNA"/>
</dbReference>
<protein>
    <submittedName>
        <fullName evidence="1">Unnamed protein product</fullName>
    </submittedName>
</protein>